<protein>
    <recommendedName>
        <fullName evidence="4">ABC-2 family transporter</fullName>
    </recommendedName>
</protein>
<keyword evidence="3" id="KW-1185">Reference proteome</keyword>
<name>A0A543IV97_9ACTN</name>
<feature type="transmembrane region" description="Helical" evidence="1">
    <location>
        <begin position="236"/>
        <end position="256"/>
    </location>
</feature>
<dbReference type="Proteomes" id="UP000319213">
    <property type="component" value="Unassembled WGS sequence"/>
</dbReference>
<gene>
    <name evidence="2" type="ORF">FHX40_1180</name>
</gene>
<organism evidence="2 3">
    <name type="scientific">Thermopolyspora flexuosa</name>
    <dbReference type="NCBI Taxonomy" id="103836"/>
    <lineage>
        <taxon>Bacteria</taxon>
        <taxon>Bacillati</taxon>
        <taxon>Actinomycetota</taxon>
        <taxon>Actinomycetes</taxon>
        <taxon>Streptosporangiales</taxon>
        <taxon>Streptosporangiaceae</taxon>
        <taxon>Thermopolyspora</taxon>
    </lineage>
</organism>
<evidence type="ECO:0000256" key="1">
    <source>
        <dbReference type="SAM" id="Phobius"/>
    </source>
</evidence>
<sequence length="261" mass="27308">MSDVTVQGAARTAWDRGTPAPVPFGRLLLVEARKMADTRSAMIMFGLLAAMTVVSIAARGVVAGPELARLTTTAGIGYGTLLPAIAILAVTGDWTHRSALTTFTLEPRRGRVLAARCLPPLAATVVASLFALVVAVPATAVTAAVQGVPAEWDITVPRMLGWTATNVLLIAMAIALAMLLLHPAAAIATYFVLSTLWNLVRNLSETGREIARWVDLGTAVGPLATAELTWMDAARLGTALLCSVALPLAIGVVRALRAEVR</sequence>
<feature type="transmembrane region" description="Helical" evidence="1">
    <location>
        <begin position="74"/>
        <end position="96"/>
    </location>
</feature>
<accession>A0A543IV97</accession>
<dbReference type="EMBL" id="VFPQ01000001">
    <property type="protein sequence ID" value="TQM74503.1"/>
    <property type="molecule type" value="Genomic_DNA"/>
</dbReference>
<dbReference type="RefSeq" id="WP_142258666.1">
    <property type="nucleotide sequence ID" value="NZ_BMPV01000003.1"/>
</dbReference>
<keyword evidence="1" id="KW-0472">Membrane</keyword>
<comment type="caution">
    <text evidence="2">The sequence shown here is derived from an EMBL/GenBank/DDBJ whole genome shotgun (WGS) entry which is preliminary data.</text>
</comment>
<feature type="transmembrane region" description="Helical" evidence="1">
    <location>
        <begin position="167"/>
        <end position="193"/>
    </location>
</feature>
<evidence type="ECO:0000313" key="3">
    <source>
        <dbReference type="Proteomes" id="UP000319213"/>
    </source>
</evidence>
<evidence type="ECO:0008006" key="4">
    <source>
        <dbReference type="Google" id="ProtNLM"/>
    </source>
</evidence>
<keyword evidence="1" id="KW-1133">Transmembrane helix</keyword>
<feature type="transmembrane region" description="Helical" evidence="1">
    <location>
        <begin position="117"/>
        <end position="147"/>
    </location>
</feature>
<feature type="transmembrane region" description="Helical" evidence="1">
    <location>
        <begin position="41"/>
        <end position="62"/>
    </location>
</feature>
<proteinExistence type="predicted"/>
<dbReference type="OrthoDB" id="3822725at2"/>
<dbReference type="AlphaFoldDB" id="A0A543IV97"/>
<reference evidence="2 3" key="1">
    <citation type="submission" date="2019-06" db="EMBL/GenBank/DDBJ databases">
        <title>Sequencing the genomes of 1000 actinobacteria strains.</title>
        <authorList>
            <person name="Klenk H.-P."/>
        </authorList>
    </citation>
    <scope>NUCLEOTIDE SEQUENCE [LARGE SCALE GENOMIC DNA]</scope>
    <source>
        <strain evidence="2 3">DSM 43186</strain>
    </source>
</reference>
<evidence type="ECO:0000313" key="2">
    <source>
        <dbReference type="EMBL" id="TQM74503.1"/>
    </source>
</evidence>
<keyword evidence="1" id="KW-0812">Transmembrane</keyword>